<name>A0A6S6RY05_9BACT</name>
<protein>
    <submittedName>
        <fullName evidence="4">Cell division inhibitor</fullName>
    </submittedName>
</protein>
<dbReference type="InterPro" id="IPR001509">
    <property type="entry name" value="Epimerase_deHydtase"/>
</dbReference>
<dbReference type="AlphaFoldDB" id="A0A6S6RY05"/>
<dbReference type="Pfam" id="PF08338">
    <property type="entry name" value="DUF1731"/>
    <property type="match status" value="1"/>
</dbReference>
<evidence type="ECO:0000259" key="2">
    <source>
        <dbReference type="Pfam" id="PF01370"/>
    </source>
</evidence>
<comment type="similarity">
    <text evidence="1">Belongs to the NAD(P)-dependent epimerase/dehydratase family. SDR39U1 subfamily.</text>
</comment>
<dbReference type="SUPFAM" id="SSF51735">
    <property type="entry name" value="NAD(P)-binding Rossmann-fold domains"/>
    <property type="match status" value="1"/>
</dbReference>
<sequence>MKSIAISGASGFVGQHLTQFFNDQGYNVIKIERKDLKNLNTLTQKLEGTEALINLAGANILQRWSKAYKKILYSSRIDTTKSLVEAMSKTQNPPKVFISTSAIGIYKDNKAYDETSDTFENNFLANLCKDWEFEAKKAEKINVRTVICRFGIVLSSDGGALQRMIPPFKLGLGGIIGTGQQSVSFIHIEDLKRFYFHALTNNEVAGIYNMTTAYPTTNRSLTKALGKALNRPTILPLPTFIVRLIFGEGASILTQGQSIRPKRVLESGFKFKFETIDEVLNDLL</sequence>
<dbReference type="Gene3D" id="3.40.50.720">
    <property type="entry name" value="NAD(P)-binding Rossmann-like Domain"/>
    <property type="match status" value="1"/>
</dbReference>
<evidence type="ECO:0000256" key="1">
    <source>
        <dbReference type="ARBA" id="ARBA00009353"/>
    </source>
</evidence>
<dbReference type="Pfam" id="PF01370">
    <property type="entry name" value="Epimerase"/>
    <property type="match status" value="1"/>
</dbReference>
<evidence type="ECO:0000259" key="3">
    <source>
        <dbReference type="Pfam" id="PF08338"/>
    </source>
</evidence>
<reference evidence="4" key="1">
    <citation type="submission" date="2020-01" db="EMBL/GenBank/DDBJ databases">
        <authorList>
            <person name="Meier V. D."/>
            <person name="Meier V D."/>
        </authorList>
    </citation>
    <scope>NUCLEOTIDE SEQUENCE</scope>
    <source>
        <strain evidence="4">HLG_WM_MAG_06</strain>
    </source>
</reference>
<dbReference type="InterPro" id="IPR010099">
    <property type="entry name" value="SDR39U1"/>
</dbReference>
<accession>A0A6S6RY05</accession>
<feature type="domain" description="NAD-dependent epimerase/dehydratase" evidence="2">
    <location>
        <begin position="4"/>
        <end position="209"/>
    </location>
</feature>
<dbReference type="PANTHER" id="PTHR11092">
    <property type="entry name" value="SUGAR NUCLEOTIDE EPIMERASE RELATED"/>
    <property type="match status" value="1"/>
</dbReference>
<organism evidence="4">
    <name type="scientific">uncultured Sulfurovum sp</name>
    <dbReference type="NCBI Taxonomy" id="269237"/>
    <lineage>
        <taxon>Bacteria</taxon>
        <taxon>Pseudomonadati</taxon>
        <taxon>Campylobacterota</taxon>
        <taxon>Epsilonproteobacteria</taxon>
        <taxon>Campylobacterales</taxon>
        <taxon>Sulfurovaceae</taxon>
        <taxon>Sulfurovum</taxon>
        <taxon>environmental samples</taxon>
    </lineage>
</organism>
<dbReference type="PANTHER" id="PTHR11092:SF0">
    <property type="entry name" value="EPIMERASE FAMILY PROTEIN SDR39U1"/>
    <property type="match status" value="1"/>
</dbReference>
<dbReference type="EMBL" id="CACVAP010000032">
    <property type="protein sequence ID" value="CAA6800961.1"/>
    <property type="molecule type" value="Genomic_DNA"/>
</dbReference>
<feature type="domain" description="DUF1731" evidence="3">
    <location>
        <begin position="238"/>
        <end position="283"/>
    </location>
</feature>
<gene>
    <name evidence="4" type="ORF">HELGO_WM12611</name>
</gene>
<dbReference type="InterPro" id="IPR036291">
    <property type="entry name" value="NAD(P)-bd_dom_sf"/>
</dbReference>
<evidence type="ECO:0000313" key="4">
    <source>
        <dbReference type="EMBL" id="CAA6800961.1"/>
    </source>
</evidence>
<dbReference type="InterPro" id="IPR013549">
    <property type="entry name" value="DUF1731"/>
</dbReference>
<proteinExistence type="inferred from homology"/>
<dbReference type="NCBIfam" id="TIGR01777">
    <property type="entry name" value="yfcH"/>
    <property type="match status" value="1"/>
</dbReference>